<organism evidence="1 2">
    <name type="scientific">Citrifermentans bremense</name>
    <dbReference type="NCBI Taxonomy" id="60035"/>
    <lineage>
        <taxon>Bacteria</taxon>
        <taxon>Pseudomonadati</taxon>
        <taxon>Thermodesulfobacteriota</taxon>
        <taxon>Desulfuromonadia</taxon>
        <taxon>Geobacterales</taxon>
        <taxon>Geobacteraceae</taxon>
        <taxon>Citrifermentans</taxon>
    </lineage>
</organism>
<keyword evidence="2" id="KW-1185">Reference proteome</keyword>
<protein>
    <submittedName>
        <fullName evidence="1">Uncharacterized protein</fullName>
    </submittedName>
</protein>
<dbReference type="Proteomes" id="UP000515472">
    <property type="component" value="Chromosome"/>
</dbReference>
<dbReference type="AlphaFoldDB" id="A0A7R7FT61"/>
<proteinExistence type="predicted"/>
<name>A0A7R7FT61_9BACT</name>
<accession>A0A7R7FT61</accession>
<reference evidence="1 2" key="1">
    <citation type="submission" date="2020-06" db="EMBL/GenBank/DDBJ databases">
        <title>Interaction of electrochemicaly active bacteria, Geobacter bremensis R4 on different carbon anode.</title>
        <authorList>
            <person name="Meng L."/>
            <person name="Yoshida N."/>
        </authorList>
    </citation>
    <scope>NUCLEOTIDE SEQUENCE [LARGE SCALE GENOMIC DNA]</scope>
    <source>
        <strain evidence="1 2">R4</strain>
    </source>
</reference>
<sequence length="37" mass="4320">MGKCTGIPGLPVFPMNRLIILLIRKRDIYRQLQRTAH</sequence>
<gene>
    <name evidence="1" type="ORF">GEOBRER4_n2112</name>
</gene>
<evidence type="ECO:0000313" key="2">
    <source>
        <dbReference type="Proteomes" id="UP000515472"/>
    </source>
</evidence>
<evidence type="ECO:0000313" key="1">
    <source>
        <dbReference type="EMBL" id="BCO11389.1"/>
    </source>
</evidence>
<dbReference type="EMBL" id="AP023213">
    <property type="protein sequence ID" value="BCO11389.1"/>
    <property type="molecule type" value="Genomic_DNA"/>
</dbReference>